<dbReference type="OrthoDB" id="9813261at2"/>
<dbReference type="GO" id="GO:0005524">
    <property type="term" value="F:ATP binding"/>
    <property type="evidence" value="ECO:0007669"/>
    <property type="project" value="UniProtKB-UniRule"/>
</dbReference>
<reference evidence="15 18" key="2">
    <citation type="submission" date="2017-09" db="EMBL/GenBank/DDBJ databases">
        <title>High-quality draft genome sequence of Butyrivibrio fibrisolvens INBov1, isolated from cow rumen.</title>
        <authorList>
            <person name="Rodriguez Hernaez J."/>
            <person name="Rivarola M."/>
            <person name="Paniego N."/>
            <person name="Cravero S."/>
            <person name="Ceron Cucchi M."/>
            <person name="Martinez M.C."/>
        </authorList>
    </citation>
    <scope>NUCLEOTIDE SEQUENCE [LARGE SCALE GENOMIC DNA]</scope>
    <source>
        <strain evidence="15 18">INBov1</strain>
    </source>
</reference>
<feature type="domain" description="ATP-grasp" evidence="14">
    <location>
        <begin position="149"/>
        <end position="346"/>
    </location>
</feature>
<feature type="binding site" evidence="12">
    <location>
        <position position="300"/>
    </location>
    <ligand>
        <name>Mg(2+)</name>
        <dbReference type="ChEBI" id="CHEBI:18420"/>
        <label>1</label>
    </ligand>
</feature>
<dbReference type="InterPro" id="IPR000291">
    <property type="entry name" value="D-Ala_lig_Van_CS"/>
</dbReference>
<evidence type="ECO:0000313" key="16">
    <source>
        <dbReference type="EMBL" id="SER88883.1"/>
    </source>
</evidence>
<comment type="function">
    <text evidence="10">Cell wall formation.</text>
</comment>
<dbReference type="GO" id="GO:0008716">
    <property type="term" value="F:D-alanine-D-alanine ligase activity"/>
    <property type="evidence" value="ECO:0007669"/>
    <property type="project" value="UniProtKB-UniRule"/>
</dbReference>
<dbReference type="PROSITE" id="PS50975">
    <property type="entry name" value="ATP_GRASP"/>
    <property type="match status" value="1"/>
</dbReference>
<dbReference type="RefSeq" id="WP_022756470.1">
    <property type="nucleotide sequence ID" value="NZ_CM009896.1"/>
</dbReference>
<keyword evidence="3 10" id="KW-0963">Cytoplasm</keyword>
<feature type="binding site" evidence="12">
    <location>
        <position position="315"/>
    </location>
    <ligand>
        <name>Mg(2+)</name>
        <dbReference type="ChEBI" id="CHEBI:18420"/>
        <label>2</label>
    </ligand>
</feature>
<evidence type="ECO:0000256" key="7">
    <source>
        <dbReference type="ARBA" id="ARBA00022960"/>
    </source>
</evidence>
<dbReference type="GO" id="GO:0005737">
    <property type="term" value="C:cytoplasm"/>
    <property type="evidence" value="ECO:0007669"/>
    <property type="project" value="UniProtKB-SubCell"/>
</dbReference>
<dbReference type="NCBIfam" id="TIGR01205">
    <property type="entry name" value="D_ala_D_alaTIGR"/>
    <property type="match status" value="1"/>
</dbReference>
<evidence type="ECO:0000256" key="5">
    <source>
        <dbReference type="ARBA" id="ARBA00022741"/>
    </source>
</evidence>
<name>A0A1H9SWY3_BUTFI</name>
<keyword evidence="9 10" id="KW-0961">Cell wall biogenesis/degradation</keyword>
<comment type="pathway">
    <text evidence="10">Cell wall biogenesis; peptidoglycan biosynthesis.</text>
</comment>
<dbReference type="EMBL" id="FOGJ01000013">
    <property type="protein sequence ID" value="SER88883.1"/>
    <property type="molecule type" value="Genomic_DNA"/>
</dbReference>
<evidence type="ECO:0000313" key="15">
    <source>
        <dbReference type="EMBL" id="PWT26949.1"/>
    </source>
</evidence>
<comment type="similarity">
    <text evidence="2 10">Belongs to the D-alanine--D-alanine ligase family.</text>
</comment>
<comment type="subcellular location">
    <subcellularLocation>
        <location evidence="1 10">Cytoplasm</location>
    </subcellularLocation>
</comment>
<dbReference type="UniPathway" id="UPA00219"/>
<dbReference type="PIRSF" id="PIRSF039102">
    <property type="entry name" value="Ddl/VanB"/>
    <property type="match status" value="1"/>
</dbReference>
<evidence type="ECO:0000256" key="13">
    <source>
        <dbReference type="PROSITE-ProRule" id="PRU00409"/>
    </source>
</evidence>
<accession>A0A1H9SWY3</accession>
<dbReference type="EC" id="6.3.2.4" evidence="10"/>
<evidence type="ECO:0000256" key="2">
    <source>
        <dbReference type="ARBA" id="ARBA00010871"/>
    </source>
</evidence>
<reference evidence="16 17" key="1">
    <citation type="submission" date="2016-10" db="EMBL/GenBank/DDBJ databases">
        <authorList>
            <person name="de Groot N.N."/>
        </authorList>
    </citation>
    <scope>NUCLEOTIDE SEQUENCE [LARGE SCALE GENOMIC DNA]</scope>
    <source>
        <strain evidence="16 17">AR40</strain>
    </source>
</reference>
<dbReference type="PANTHER" id="PTHR23132:SF23">
    <property type="entry name" value="D-ALANINE--D-ALANINE LIGASE B"/>
    <property type="match status" value="1"/>
</dbReference>
<evidence type="ECO:0000256" key="3">
    <source>
        <dbReference type="ARBA" id="ARBA00022490"/>
    </source>
</evidence>
<sequence>MNIVVLCGGLSTEREISFISGTKVCGALRRKGHRAVLVDMYMGLEEMGEDVIADPGQLFDNLPELKDVSFDGLTPDLERVRSERKFKSPSLFGRGVLEICTKADVVFVALHGLNGEDGRLQATFDLLGIPYTGSGHLGAAIGMDKIMTKQMVAPQGVNTPKWNSYSGVTEADIPRMMEENDVPCVVKTPTGGSSVGVYIIKDKNEFESALRNVLEYGSDVLIEQFIEGREFTNAVLKGKALPSVEIVPVEGGYDYKNKYNADGADHICPGRLSDDLAKKMGEMALKVHETLELRTYSRSDFIVDANDNIYFLEVNTLPGMTPTSLVPQEAGVVGIEYDDLCQLIVEDALDKWRRRYTTDSDIQSTK</sequence>
<keyword evidence="6 13" id="KW-0067">ATP-binding</keyword>
<keyword evidence="12" id="KW-0464">Manganese</keyword>
<feature type="binding site" evidence="12">
    <location>
        <position position="313"/>
    </location>
    <ligand>
        <name>Mg(2+)</name>
        <dbReference type="ChEBI" id="CHEBI:18420"/>
        <label>2</label>
    </ligand>
</feature>
<dbReference type="NCBIfam" id="NF002378">
    <property type="entry name" value="PRK01372.1"/>
    <property type="match status" value="1"/>
</dbReference>
<evidence type="ECO:0000256" key="6">
    <source>
        <dbReference type="ARBA" id="ARBA00022840"/>
    </source>
</evidence>
<keyword evidence="18" id="KW-1185">Reference proteome</keyword>
<dbReference type="SUPFAM" id="SSF52440">
    <property type="entry name" value="PreATP-grasp domain"/>
    <property type="match status" value="1"/>
</dbReference>
<dbReference type="InterPro" id="IPR013815">
    <property type="entry name" value="ATP_grasp_subdomain_1"/>
</dbReference>
<dbReference type="GO" id="GO:0071555">
    <property type="term" value="P:cell wall organization"/>
    <property type="evidence" value="ECO:0007669"/>
    <property type="project" value="UniProtKB-KW"/>
</dbReference>
<dbReference type="Gene3D" id="3.30.1490.20">
    <property type="entry name" value="ATP-grasp fold, A domain"/>
    <property type="match status" value="1"/>
</dbReference>
<proteinExistence type="inferred from homology"/>
<feature type="active site" evidence="11">
    <location>
        <position position="324"/>
    </location>
</feature>
<evidence type="ECO:0000313" key="17">
    <source>
        <dbReference type="Proteomes" id="UP000182584"/>
    </source>
</evidence>
<dbReference type="Proteomes" id="UP000245488">
    <property type="component" value="Chromosome"/>
</dbReference>
<dbReference type="InterPro" id="IPR011127">
    <property type="entry name" value="Dala_Dala_lig_N"/>
</dbReference>
<dbReference type="Pfam" id="PF07478">
    <property type="entry name" value="Dala_Dala_lig_C"/>
    <property type="match status" value="1"/>
</dbReference>
<keyword evidence="7 10" id="KW-0133">Cell shape</keyword>
<dbReference type="AlphaFoldDB" id="A0A1H9SWY3"/>
<keyword evidence="12" id="KW-0460">Magnesium</keyword>
<feature type="active site" evidence="11">
    <location>
        <position position="193"/>
    </location>
</feature>
<dbReference type="InterPro" id="IPR016185">
    <property type="entry name" value="PreATP-grasp_dom_sf"/>
</dbReference>
<keyword evidence="8 10" id="KW-0573">Peptidoglycan synthesis</keyword>
<dbReference type="InterPro" id="IPR011761">
    <property type="entry name" value="ATP-grasp"/>
</dbReference>
<dbReference type="Proteomes" id="UP000182584">
    <property type="component" value="Unassembled WGS sequence"/>
</dbReference>
<keyword evidence="12" id="KW-0479">Metal-binding</keyword>
<evidence type="ECO:0000256" key="8">
    <source>
        <dbReference type="ARBA" id="ARBA00022984"/>
    </source>
</evidence>
<protein>
    <recommendedName>
        <fullName evidence="10">D-alanine--D-alanine ligase</fullName>
        <ecNumber evidence="10">6.3.2.4</ecNumber>
    </recommendedName>
    <alternativeName>
        <fullName evidence="10">D-Ala-D-Ala ligase</fullName>
    </alternativeName>
    <alternativeName>
        <fullName evidence="10">D-alanylalanine synthetase</fullName>
    </alternativeName>
</protein>
<dbReference type="GO" id="GO:0046872">
    <property type="term" value="F:metal ion binding"/>
    <property type="evidence" value="ECO:0007669"/>
    <property type="project" value="UniProtKB-KW"/>
</dbReference>
<evidence type="ECO:0000256" key="10">
    <source>
        <dbReference type="HAMAP-Rule" id="MF_00047"/>
    </source>
</evidence>
<dbReference type="GO" id="GO:0009252">
    <property type="term" value="P:peptidoglycan biosynthetic process"/>
    <property type="evidence" value="ECO:0007669"/>
    <property type="project" value="UniProtKB-UniRule"/>
</dbReference>
<evidence type="ECO:0000256" key="9">
    <source>
        <dbReference type="ARBA" id="ARBA00023316"/>
    </source>
</evidence>
<feature type="binding site" evidence="12">
    <location>
        <position position="313"/>
    </location>
    <ligand>
        <name>Mg(2+)</name>
        <dbReference type="ChEBI" id="CHEBI:18420"/>
        <label>1</label>
    </ligand>
</feature>
<dbReference type="SUPFAM" id="SSF56059">
    <property type="entry name" value="Glutathione synthetase ATP-binding domain-like"/>
    <property type="match status" value="1"/>
</dbReference>
<evidence type="ECO:0000256" key="11">
    <source>
        <dbReference type="PIRSR" id="PIRSR039102-1"/>
    </source>
</evidence>
<comment type="catalytic activity">
    <reaction evidence="10">
        <text>2 D-alanine + ATP = D-alanyl-D-alanine + ADP + phosphate + H(+)</text>
        <dbReference type="Rhea" id="RHEA:11224"/>
        <dbReference type="ChEBI" id="CHEBI:15378"/>
        <dbReference type="ChEBI" id="CHEBI:30616"/>
        <dbReference type="ChEBI" id="CHEBI:43474"/>
        <dbReference type="ChEBI" id="CHEBI:57416"/>
        <dbReference type="ChEBI" id="CHEBI:57822"/>
        <dbReference type="ChEBI" id="CHEBI:456216"/>
        <dbReference type="EC" id="6.3.2.4"/>
    </reaction>
</comment>
<keyword evidence="4 10" id="KW-0436">Ligase</keyword>
<dbReference type="Pfam" id="PF01820">
    <property type="entry name" value="Dala_Dala_lig_N"/>
    <property type="match status" value="1"/>
</dbReference>
<feature type="active site" evidence="11">
    <location>
        <position position="13"/>
    </location>
</feature>
<evidence type="ECO:0000256" key="1">
    <source>
        <dbReference type="ARBA" id="ARBA00004496"/>
    </source>
</evidence>
<keyword evidence="5 13" id="KW-0547">Nucleotide-binding</keyword>
<dbReference type="PANTHER" id="PTHR23132">
    <property type="entry name" value="D-ALANINE--D-ALANINE LIGASE"/>
    <property type="match status" value="1"/>
</dbReference>
<dbReference type="EMBL" id="NXNG01000001">
    <property type="protein sequence ID" value="PWT26949.1"/>
    <property type="molecule type" value="Genomic_DNA"/>
</dbReference>
<evidence type="ECO:0000256" key="12">
    <source>
        <dbReference type="PIRSR" id="PIRSR039102-3"/>
    </source>
</evidence>
<dbReference type="eggNOG" id="COG1181">
    <property type="taxonomic scope" value="Bacteria"/>
</dbReference>
<dbReference type="GO" id="GO:0008360">
    <property type="term" value="P:regulation of cell shape"/>
    <property type="evidence" value="ECO:0007669"/>
    <property type="project" value="UniProtKB-KW"/>
</dbReference>
<dbReference type="HAMAP" id="MF_00047">
    <property type="entry name" value="Dala_Dala_lig"/>
    <property type="match status" value="1"/>
</dbReference>
<dbReference type="InterPro" id="IPR011095">
    <property type="entry name" value="Dala_Dala_lig_C"/>
</dbReference>
<evidence type="ECO:0000313" key="18">
    <source>
        <dbReference type="Proteomes" id="UP000245488"/>
    </source>
</evidence>
<evidence type="ECO:0000256" key="4">
    <source>
        <dbReference type="ARBA" id="ARBA00022598"/>
    </source>
</evidence>
<dbReference type="Gene3D" id="3.40.50.20">
    <property type="match status" value="1"/>
</dbReference>
<comment type="cofactor">
    <cofactor evidence="12">
        <name>Mg(2+)</name>
        <dbReference type="ChEBI" id="CHEBI:18420"/>
    </cofactor>
    <cofactor evidence="12">
        <name>Mn(2+)</name>
        <dbReference type="ChEBI" id="CHEBI:29035"/>
    </cofactor>
    <text evidence="12">Binds 2 magnesium or manganese ions per subunit.</text>
</comment>
<evidence type="ECO:0000259" key="14">
    <source>
        <dbReference type="PROSITE" id="PS50975"/>
    </source>
</evidence>
<dbReference type="InterPro" id="IPR005905">
    <property type="entry name" value="D_ala_D_ala"/>
</dbReference>
<organism evidence="16 17">
    <name type="scientific">Butyrivibrio fibrisolvens</name>
    <dbReference type="NCBI Taxonomy" id="831"/>
    <lineage>
        <taxon>Bacteria</taxon>
        <taxon>Bacillati</taxon>
        <taxon>Bacillota</taxon>
        <taxon>Clostridia</taxon>
        <taxon>Lachnospirales</taxon>
        <taxon>Lachnospiraceae</taxon>
        <taxon>Butyrivibrio</taxon>
    </lineage>
</organism>
<dbReference type="PROSITE" id="PS00843">
    <property type="entry name" value="DALA_DALA_LIGASE_1"/>
    <property type="match status" value="1"/>
</dbReference>
<gene>
    <name evidence="10" type="primary">ddl</name>
    <name evidence="15" type="ORF">CPT75_07445</name>
    <name evidence="16" type="ORF">SAMN04487884_11325</name>
</gene>
<dbReference type="Gene3D" id="3.30.470.20">
    <property type="entry name" value="ATP-grasp fold, B domain"/>
    <property type="match status" value="1"/>
</dbReference>